<comment type="function">
    <text evidence="1">Catalyzes the hydroxylation of the N(6)-(4-aminobutyl)-L-lysine intermediate produced by deoxyhypusine synthase/DHPS on a critical lysine of the eukaryotic translation initiation factor 5A/eIF-5A. This is the second step of the post-translational modification of that lysine into an unusual amino acid residue named hypusine. Hypusination is unique to mature eIF-5A factor and is essential for its function.</text>
</comment>
<gene>
    <name evidence="2" type="ORF">KI810_16770</name>
</gene>
<dbReference type="PANTHER" id="PTHR12697">
    <property type="entry name" value="PBS LYASE HEAT-LIKE PROTEIN"/>
    <property type="match status" value="1"/>
</dbReference>
<dbReference type="Proteomes" id="UP000756860">
    <property type="component" value="Unassembled WGS sequence"/>
</dbReference>
<name>A0ABS5SH65_9BACT</name>
<evidence type="ECO:0000256" key="1">
    <source>
        <dbReference type="ARBA" id="ARBA00045876"/>
    </source>
</evidence>
<dbReference type="InterPro" id="IPR011989">
    <property type="entry name" value="ARM-like"/>
</dbReference>
<dbReference type="PANTHER" id="PTHR12697:SF5">
    <property type="entry name" value="DEOXYHYPUSINE HYDROXYLASE"/>
    <property type="match status" value="1"/>
</dbReference>
<proteinExistence type="predicted"/>
<organism evidence="2 3">
    <name type="scientific">Geomobilimonas luticola</name>
    <dbReference type="NCBI Taxonomy" id="1114878"/>
    <lineage>
        <taxon>Bacteria</taxon>
        <taxon>Pseudomonadati</taxon>
        <taxon>Thermodesulfobacteriota</taxon>
        <taxon>Desulfuromonadia</taxon>
        <taxon>Geobacterales</taxon>
        <taxon>Geobacteraceae</taxon>
        <taxon>Geomobilimonas</taxon>
    </lineage>
</organism>
<dbReference type="EMBL" id="JAHCVK010000016">
    <property type="protein sequence ID" value="MBT0654708.1"/>
    <property type="molecule type" value="Genomic_DNA"/>
</dbReference>
<dbReference type="Pfam" id="PF13646">
    <property type="entry name" value="HEAT_2"/>
    <property type="match status" value="1"/>
</dbReference>
<dbReference type="Pfam" id="PF03130">
    <property type="entry name" value="HEAT_PBS"/>
    <property type="match status" value="2"/>
</dbReference>
<dbReference type="InterPro" id="IPR004155">
    <property type="entry name" value="PBS_lyase_HEAT"/>
</dbReference>
<dbReference type="SMART" id="SM00567">
    <property type="entry name" value="EZ_HEAT"/>
    <property type="match status" value="5"/>
</dbReference>
<dbReference type="InterPro" id="IPR021133">
    <property type="entry name" value="HEAT_type_2"/>
</dbReference>
<reference evidence="2 3" key="1">
    <citation type="submission" date="2021-05" db="EMBL/GenBank/DDBJ databases">
        <title>The draft genome of Geobacter luticola JCM 17780.</title>
        <authorList>
            <person name="Xu Z."/>
            <person name="Masuda Y."/>
            <person name="Itoh H."/>
            <person name="Senoo K."/>
        </authorList>
    </citation>
    <scope>NUCLEOTIDE SEQUENCE [LARGE SCALE GENOMIC DNA]</scope>
    <source>
        <strain evidence="2 3">JCM 17780</strain>
    </source>
</reference>
<dbReference type="InterPro" id="IPR016024">
    <property type="entry name" value="ARM-type_fold"/>
</dbReference>
<accession>A0ABS5SH65</accession>
<keyword evidence="3" id="KW-1185">Reference proteome</keyword>
<protein>
    <submittedName>
        <fullName evidence="2">HEAT repeat domain-containing protein</fullName>
    </submittedName>
</protein>
<dbReference type="Gene3D" id="1.25.10.10">
    <property type="entry name" value="Leucine-rich Repeat Variant"/>
    <property type="match status" value="2"/>
</dbReference>
<sequence>MPEIRVRNAPLAKLRSAREIESLLLFISNADPLFRPQAVALVLRRGIECIAPVLERAVRNDADADIRNAAMEVLVAFGEAAVPRLVKLLKDADEEVRNFSTVMLGDIGSRAAVEPLISALRDPDVNVRHGAAESLGKIGDARAVEPLLELFVDHFWLQHAAVVALGKIGDRRATCPLLLRRHDAVLAEPVMEALGRIGDPDALAPLLDDLDESSGEDGALAARGIVSLVKGCFDRDRRGTGSPGEYFRSSAVDIGSHVIMNLGAMKRSAVAGETADAAITLLHWLAGIDRTSSCRRSG</sequence>
<dbReference type="RefSeq" id="WP_214176717.1">
    <property type="nucleotide sequence ID" value="NZ_JAHCVK010000016.1"/>
</dbReference>
<evidence type="ECO:0000313" key="2">
    <source>
        <dbReference type="EMBL" id="MBT0654708.1"/>
    </source>
</evidence>
<dbReference type="PROSITE" id="PS50077">
    <property type="entry name" value="HEAT_REPEAT"/>
    <property type="match status" value="1"/>
</dbReference>
<comment type="caution">
    <text evidence="2">The sequence shown here is derived from an EMBL/GenBank/DDBJ whole genome shotgun (WGS) entry which is preliminary data.</text>
</comment>
<evidence type="ECO:0000313" key="3">
    <source>
        <dbReference type="Proteomes" id="UP000756860"/>
    </source>
</evidence>
<dbReference type="SUPFAM" id="SSF48371">
    <property type="entry name" value="ARM repeat"/>
    <property type="match status" value="1"/>
</dbReference>